<gene>
    <name evidence="2" type="ORF">Pfra01_001682100</name>
</gene>
<keyword evidence="3" id="KW-1185">Reference proteome</keyword>
<dbReference type="AlphaFoldDB" id="A0A9W6XSS1"/>
<comment type="caution">
    <text evidence="2">The sequence shown here is derived from an EMBL/GenBank/DDBJ whole genome shotgun (WGS) entry which is preliminary data.</text>
</comment>
<evidence type="ECO:0000313" key="3">
    <source>
        <dbReference type="Proteomes" id="UP001165121"/>
    </source>
</evidence>
<dbReference type="Proteomes" id="UP001165121">
    <property type="component" value="Unassembled WGS sequence"/>
</dbReference>
<feature type="region of interest" description="Disordered" evidence="1">
    <location>
        <begin position="1"/>
        <end position="75"/>
    </location>
</feature>
<evidence type="ECO:0000256" key="1">
    <source>
        <dbReference type="SAM" id="MobiDB-lite"/>
    </source>
</evidence>
<organism evidence="2 3">
    <name type="scientific">Phytophthora fragariaefolia</name>
    <dbReference type="NCBI Taxonomy" id="1490495"/>
    <lineage>
        <taxon>Eukaryota</taxon>
        <taxon>Sar</taxon>
        <taxon>Stramenopiles</taxon>
        <taxon>Oomycota</taxon>
        <taxon>Peronosporomycetes</taxon>
        <taxon>Peronosporales</taxon>
        <taxon>Peronosporaceae</taxon>
        <taxon>Phytophthora</taxon>
    </lineage>
</organism>
<sequence>MRASNRPMHCSISWASIPRTQGSAAHDESKDAEEAAAEEEDAEASHAVDDNNGVDNADAEEEDEENTKEGKQTAA</sequence>
<evidence type="ECO:0000313" key="2">
    <source>
        <dbReference type="EMBL" id="GMF46092.1"/>
    </source>
</evidence>
<feature type="compositionally biased region" description="Acidic residues" evidence="1">
    <location>
        <begin position="57"/>
        <end position="66"/>
    </location>
</feature>
<accession>A0A9W6XSS1</accession>
<name>A0A9W6XSS1_9STRA</name>
<protein>
    <submittedName>
        <fullName evidence="2">Unnamed protein product</fullName>
    </submittedName>
</protein>
<reference evidence="2" key="1">
    <citation type="submission" date="2023-04" db="EMBL/GenBank/DDBJ databases">
        <title>Phytophthora fragariaefolia NBRC 109709.</title>
        <authorList>
            <person name="Ichikawa N."/>
            <person name="Sato H."/>
            <person name="Tonouchi N."/>
        </authorList>
    </citation>
    <scope>NUCLEOTIDE SEQUENCE</scope>
    <source>
        <strain evidence="2">NBRC 109709</strain>
    </source>
</reference>
<proteinExistence type="predicted"/>
<dbReference type="EMBL" id="BSXT01001917">
    <property type="protein sequence ID" value="GMF46092.1"/>
    <property type="molecule type" value="Genomic_DNA"/>
</dbReference>